<evidence type="ECO:0000256" key="4">
    <source>
        <dbReference type="ARBA" id="ARBA00022679"/>
    </source>
</evidence>
<keyword evidence="10" id="KW-1133">Transmembrane helix</keyword>
<name>A0ABR9MVQ6_9MICO</name>
<dbReference type="InterPro" id="IPR003594">
    <property type="entry name" value="HATPase_dom"/>
</dbReference>
<dbReference type="SUPFAM" id="SSF55874">
    <property type="entry name" value="ATPase domain of HSP90 chaperone/DNA topoisomerase II/histidine kinase"/>
    <property type="match status" value="1"/>
</dbReference>
<evidence type="ECO:0000256" key="6">
    <source>
        <dbReference type="ARBA" id="ARBA00022777"/>
    </source>
</evidence>
<protein>
    <recommendedName>
        <fullName evidence="2">histidine kinase</fullName>
        <ecNumber evidence="2">2.7.13.3</ecNumber>
    </recommendedName>
</protein>
<keyword evidence="7" id="KW-0067">ATP-binding</keyword>
<evidence type="ECO:0000313" key="14">
    <source>
        <dbReference type="Proteomes" id="UP000625527"/>
    </source>
</evidence>
<keyword evidence="4" id="KW-0808">Transferase</keyword>
<keyword evidence="10" id="KW-0812">Transmembrane</keyword>
<keyword evidence="10" id="KW-0472">Membrane</keyword>
<dbReference type="GO" id="GO:0016301">
    <property type="term" value="F:kinase activity"/>
    <property type="evidence" value="ECO:0007669"/>
    <property type="project" value="UniProtKB-KW"/>
</dbReference>
<feature type="transmembrane region" description="Helical" evidence="10">
    <location>
        <begin position="54"/>
        <end position="71"/>
    </location>
</feature>
<evidence type="ECO:0000256" key="8">
    <source>
        <dbReference type="ARBA" id="ARBA00023012"/>
    </source>
</evidence>
<dbReference type="Pfam" id="PF07730">
    <property type="entry name" value="HisKA_3"/>
    <property type="match status" value="1"/>
</dbReference>
<dbReference type="Proteomes" id="UP000625527">
    <property type="component" value="Unassembled WGS sequence"/>
</dbReference>
<dbReference type="InterPro" id="IPR050482">
    <property type="entry name" value="Sensor_HK_TwoCompSys"/>
</dbReference>
<dbReference type="PANTHER" id="PTHR24421">
    <property type="entry name" value="NITRATE/NITRITE SENSOR PROTEIN NARX-RELATED"/>
    <property type="match status" value="1"/>
</dbReference>
<accession>A0ABR9MVQ6</accession>
<comment type="catalytic activity">
    <reaction evidence="1">
        <text>ATP + protein L-histidine = ADP + protein N-phospho-L-histidine.</text>
        <dbReference type="EC" id="2.7.13.3"/>
    </reaction>
</comment>
<dbReference type="InterPro" id="IPR036890">
    <property type="entry name" value="HATPase_C_sf"/>
</dbReference>
<evidence type="ECO:0000259" key="11">
    <source>
        <dbReference type="Pfam" id="PF02518"/>
    </source>
</evidence>
<feature type="domain" description="Histidine kinase/HSP90-like ATPase" evidence="11">
    <location>
        <begin position="296"/>
        <end position="383"/>
    </location>
</feature>
<dbReference type="EMBL" id="JADAQT010000065">
    <property type="protein sequence ID" value="MBE1875474.1"/>
    <property type="molecule type" value="Genomic_DNA"/>
</dbReference>
<evidence type="ECO:0000313" key="13">
    <source>
        <dbReference type="EMBL" id="MBE1875474.1"/>
    </source>
</evidence>
<evidence type="ECO:0000256" key="3">
    <source>
        <dbReference type="ARBA" id="ARBA00022553"/>
    </source>
</evidence>
<evidence type="ECO:0000256" key="9">
    <source>
        <dbReference type="SAM" id="Coils"/>
    </source>
</evidence>
<feature type="transmembrane region" description="Helical" evidence="10">
    <location>
        <begin position="23"/>
        <end position="42"/>
    </location>
</feature>
<comment type="caution">
    <text evidence="13">The sequence shown here is derived from an EMBL/GenBank/DDBJ whole genome shotgun (WGS) entry which is preliminary data.</text>
</comment>
<evidence type="ECO:0000256" key="10">
    <source>
        <dbReference type="SAM" id="Phobius"/>
    </source>
</evidence>
<evidence type="ECO:0000256" key="5">
    <source>
        <dbReference type="ARBA" id="ARBA00022741"/>
    </source>
</evidence>
<dbReference type="Pfam" id="PF02518">
    <property type="entry name" value="HATPase_c"/>
    <property type="match status" value="1"/>
</dbReference>
<dbReference type="Gene3D" id="3.30.565.10">
    <property type="entry name" value="Histidine kinase-like ATPase, C-terminal domain"/>
    <property type="match status" value="1"/>
</dbReference>
<evidence type="ECO:0000256" key="2">
    <source>
        <dbReference type="ARBA" id="ARBA00012438"/>
    </source>
</evidence>
<dbReference type="EC" id="2.7.13.3" evidence="2"/>
<evidence type="ECO:0000259" key="12">
    <source>
        <dbReference type="Pfam" id="PF07730"/>
    </source>
</evidence>
<keyword evidence="5" id="KW-0547">Nucleotide-binding</keyword>
<keyword evidence="9" id="KW-0175">Coiled coil</keyword>
<proteinExistence type="predicted"/>
<dbReference type="CDD" id="cd16917">
    <property type="entry name" value="HATPase_UhpB-NarQ-NarX-like"/>
    <property type="match status" value="1"/>
</dbReference>
<keyword evidence="6 13" id="KW-0418">Kinase</keyword>
<feature type="domain" description="Signal transduction histidine kinase subgroup 3 dimerisation and phosphoacceptor" evidence="12">
    <location>
        <begin position="194"/>
        <end position="249"/>
    </location>
</feature>
<sequence length="391" mass="41538">MRPGRDDPPLAENQPTLPRRPTWIVAAFALAVVIILTGLSPLAPDDAPFREPDALGVTFVVASVLALAGLRRAPLAVLTFAATIVVLNAVAGYTVAAVQWPVWIALYACFAAPRRGLRVPAVVVTGLGVAGYAAFSRGQVGVHDAASIAICVLFATVAGEVVHARRVWAEAVEARLDSERRERAAQAERAVEAERARWARDLHDALGHAVNVMVLQAGVARRVFDDNPAFAQEALGHVETVGREALQRLDLLLRADPDATGDDADDDLPSLVERVRATGREVGLDLPLLDLDPGTSRTLYLIVQEALTNALKHATGPIEVTVAEDDGRVVAEVRSASARPAPPGHVPGHGLANMRERARLEGGTFEAGPDDDGFRVRAALPLRRPVEGVAS</sequence>
<dbReference type="InterPro" id="IPR011712">
    <property type="entry name" value="Sig_transdc_His_kin_sub3_dim/P"/>
</dbReference>
<dbReference type="Gene3D" id="1.20.5.1930">
    <property type="match status" value="1"/>
</dbReference>
<evidence type="ECO:0000256" key="7">
    <source>
        <dbReference type="ARBA" id="ARBA00022840"/>
    </source>
</evidence>
<organism evidence="13 14">
    <name type="scientific">Myceligenerans pegani</name>
    <dbReference type="NCBI Taxonomy" id="2776917"/>
    <lineage>
        <taxon>Bacteria</taxon>
        <taxon>Bacillati</taxon>
        <taxon>Actinomycetota</taxon>
        <taxon>Actinomycetes</taxon>
        <taxon>Micrococcales</taxon>
        <taxon>Promicromonosporaceae</taxon>
        <taxon>Myceligenerans</taxon>
    </lineage>
</organism>
<keyword evidence="14" id="KW-1185">Reference proteome</keyword>
<evidence type="ECO:0000256" key="1">
    <source>
        <dbReference type="ARBA" id="ARBA00000085"/>
    </source>
</evidence>
<feature type="transmembrane region" description="Helical" evidence="10">
    <location>
        <begin position="77"/>
        <end position="110"/>
    </location>
</feature>
<gene>
    <name evidence="13" type="ORF">IHE71_07115</name>
</gene>
<dbReference type="RefSeq" id="WP_192862047.1">
    <property type="nucleotide sequence ID" value="NZ_JADAQT010000065.1"/>
</dbReference>
<keyword evidence="8" id="KW-0902">Two-component regulatory system</keyword>
<keyword evidence="3" id="KW-0597">Phosphoprotein</keyword>
<reference evidence="13 14" key="1">
    <citation type="submission" date="2020-10" db="EMBL/GenBank/DDBJ databases">
        <title>Myceligenerans pegani sp. nov., an endophytic actinomycete isolated from Peganum harmala L. in Xinjiang, China.</title>
        <authorList>
            <person name="Xin L."/>
        </authorList>
    </citation>
    <scope>NUCLEOTIDE SEQUENCE [LARGE SCALE GENOMIC DNA]</scope>
    <source>
        <strain evidence="13 14">TRM65318</strain>
    </source>
</reference>
<dbReference type="PANTHER" id="PTHR24421:SF10">
    <property type="entry name" value="NITRATE_NITRITE SENSOR PROTEIN NARQ"/>
    <property type="match status" value="1"/>
</dbReference>
<feature type="coiled-coil region" evidence="9">
    <location>
        <begin position="169"/>
        <end position="196"/>
    </location>
</feature>